<evidence type="ECO:0000313" key="1">
    <source>
        <dbReference type="EMBL" id="MFC6823459.1"/>
    </source>
</evidence>
<comment type="caution">
    <text evidence="1">The sequence shown here is derived from an EMBL/GenBank/DDBJ whole genome shotgun (WGS) entry which is preliminary data.</text>
</comment>
<reference evidence="1 2" key="1">
    <citation type="journal article" date="2019" name="Int. J. Syst. Evol. Microbiol.">
        <title>The Global Catalogue of Microorganisms (GCM) 10K type strain sequencing project: providing services to taxonomists for standard genome sequencing and annotation.</title>
        <authorList>
            <consortium name="The Broad Institute Genomics Platform"/>
            <consortium name="The Broad Institute Genome Sequencing Center for Infectious Disease"/>
            <person name="Wu L."/>
            <person name="Ma J."/>
        </authorList>
    </citation>
    <scope>NUCLEOTIDE SEQUENCE [LARGE SCALE GENOMIC DNA]</scope>
    <source>
        <strain evidence="1 2">YIM 94188</strain>
    </source>
</reference>
<name>A0ABD5TXD1_9EURY</name>
<protein>
    <submittedName>
        <fullName evidence="1">Uncharacterized protein</fullName>
    </submittedName>
</protein>
<dbReference type="AlphaFoldDB" id="A0ABD5TXD1"/>
<evidence type="ECO:0000313" key="2">
    <source>
        <dbReference type="Proteomes" id="UP001596408"/>
    </source>
</evidence>
<sequence>MVASTTLVMARYYYISGPIKGSKHPDDVPLDGPILNEFVATAASEDAALEKHQTHCEELGIEIEDPNVEVLDEYLDEGEHLFGVEDTIWQPGDSVREAKREKPIGLLTPVHIGILTTIHSMNRNSDTPVSADRVVEQYESNHEYQLDPSKVSDLFDELVEDGFADREREDGVEVYSMTPERVRELRRHTLKQAHLQEWGSRNLPDESHE</sequence>
<dbReference type="EMBL" id="JBHSXH010000002">
    <property type="protein sequence ID" value="MFC6823459.1"/>
    <property type="molecule type" value="Genomic_DNA"/>
</dbReference>
<organism evidence="1 2">
    <name type="scientific">Halopelagius fulvigenes</name>
    <dbReference type="NCBI Taxonomy" id="1198324"/>
    <lineage>
        <taxon>Archaea</taxon>
        <taxon>Methanobacteriati</taxon>
        <taxon>Methanobacteriota</taxon>
        <taxon>Stenosarchaea group</taxon>
        <taxon>Halobacteria</taxon>
        <taxon>Halobacteriales</taxon>
        <taxon>Haloferacaceae</taxon>
    </lineage>
</organism>
<proteinExistence type="predicted"/>
<accession>A0ABD5TXD1</accession>
<gene>
    <name evidence="1" type="ORF">ACFQEV_00345</name>
</gene>
<dbReference type="Proteomes" id="UP001596408">
    <property type="component" value="Unassembled WGS sequence"/>
</dbReference>
<keyword evidence="2" id="KW-1185">Reference proteome</keyword>
<dbReference type="RefSeq" id="WP_379691890.1">
    <property type="nucleotide sequence ID" value="NZ_JBHSXH010000002.1"/>
</dbReference>